<gene>
    <name evidence="1" type="ORF">PY32053_01642</name>
</gene>
<name>A0A386ULR9_9RHOB</name>
<evidence type="ECO:0008006" key="3">
    <source>
        <dbReference type="Google" id="ProtNLM"/>
    </source>
</evidence>
<sequence>MAAQAIGSLFVSLGLDSAAFTAGIKQAQGKVAQFAANLNKRLGALGNLPGIGKLQAGLTAMSAGVAAAAGAASAAAVVALSAMSVSAINTAAEIKNLSQLANATPEEFQKMAYAAEQVGISQEKFSDILKDVNDRVGDFIATGGGPMKDFFERIAPQVGVTAQQFRKLSGPQALQLYVSSLEKANVNQQDFTFFMEAMASDSTALLPILRNSGKLANEYADRLVALGGVMSNDTVARLASMKTALREVGVVMTGLKNSLGAAFAPIVEVLARGFVSLFEPGSPLRVLFDGIARVVSWLASVLGSVITIIAAVVRGIWDVVSAGAAWLNSTTGIGSALKMLWDNTIGGVGRVLIWFADLIKATGGIGGAFSALGDLAVLVWKGIGDSAGAIPPALGAVWAKAKAEFFTFVADLSYKWADFLTLFKVGLQGIGATAMADGLADAIAGANEAGSDALVAADAAGAEASAKLGEASAAVANAMEPARAKLAELSQITQDAANSLTGAGGGAGGSGLAQALDGAGKKAKEAKEKLTPLQEVMKRLREEFEKRWATVGMTDLEAKIWSDQKEAGVSAASQAGRSIAALNTLNDAMDRTKDAVQRGKDAFGDFFGSILDGVDSAKSALANLLKEIAKVQFAKGALGLLGSTSWGSSLIKTVGGLLGENANGTSNWRGGLTRIHERGGEIVDLPSGTRIIPHDVSKRMVEDTGTPGGGHVSIGFDRSTGSLTATMYDVAGNVVAQASSSIEQGAVKRAVRMNRKSSRYFGK</sequence>
<proteinExistence type="predicted"/>
<evidence type="ECO:0000313" key="1">
    <source>
        <dbReference type="EMBL" id="AYF01269.1"/>
    </source>
</evidence>
<dbReference type="AlphaFoldDB" id="A0A386ULR9"/>
<dbReference type="RefSeq" id="WP_120441672.1">
    <property type="nucleotide sequence ID" value="NZ_CP031078.1"/>
</dbReference>
<reference evidence="2" key="1">
    <citation type="submission" date="2018-07" db="EMBL/GenBank/DDBJ databases">
        <title>Genome Structure of the Opportunistic Pathogen Paracoccus yeei (Alphaproteobacteria) and Identification of Putative Virulence Factors.</title>
        <authorList>
            <person name="Lasek R."/>
            <person name="Szuplewska M."/>
            <person name="Mitura M."/>
            <person name="Decewicz P."/>
            <person name="Chmielowska C."/>
            <person name="Pawlot A."/>
            <person name="Sentkowska D."/>
            <person name="Czarnecki J."/>
            <person name="Bartosik D."/>
        </authorList>
    </citation>
    <scope>NUCLEOTIDE SEQUENCE [LARGE SCALE GENOMIC DNA]</scope>
    <source>
        <strain evidence="2">CCUG 32053</strain>
    </source>
</reference>
<organism evidence="1 2">
    <name type="scientific">Paracoccus yeei</name>
    <dbReference type="NCBI Taxonomy" id="147645"/>
    <lineage>
        <taxon>Bacteria</taxon>
        <taxon>Pseudomonadati</taxon>
        <taxon>Pseudomonadota</taxon>
        <taxon>Alphaproteobacteria</taxon>
        <taxon>Rhodobacterales</taxon>
        <taxon>Paracoccaceae</taxon>
        <taxon>Paracoccus</taxon>
    </lineage>
</organism>
<evidence type="ECO:0000313" key="2">
    <source>
        <dbReference type="Proteomes" id="UP000272010"/>
    </source>
</evidence>
<protein>
    <recommendedName>
        <fullName evidence="3">Phage tail tape measure protein</fullName>
    </recommendedName>
</protein>
<accession>A0A386ULR9</accession>
<dbReference type="EMBL" id="CP031078">
    <property type="protein sequence ID" value="AYF01269.1"/>
    <property type="molecule type" value="Genomic_DNA"/>
</dbReference>
<dbReference type="Proteomes" id="UP000272010">
    <property type="component" value="Chromosome"/>
</dbReference>